<reference evidence="2" key="1">
    <citation type="journal article" date="2019" name="Nat. Med.">
        <title>A library of human gut bacterial isolates paired with longitudinal multiomics data enables mechanistic microbiome research.</title>
        <authorList>
            <person name="Poyet M."/>
            <person name="Groussin M."/>
            <person name="Gibbons S.M."/>
            <person name="Avila-Pacheco J."/>
            <person name="Jiang X."/>
            <person name="Kearney S.M."/>
            <person name="Perrotta A.R."/>
            <person name="Berdy B."/>
            <person name="Zhao S."/>
            <person name="Lieberman T.D."/>
            <person name="Swanson P.K."/>
            <person name="Smith M."/>
            <person name="Roesemann S."/>
            <person name="Alexander J.E."/>
            <person name="Rich S.A."/>
            <person name="Livny J."/>
            <person name="Vlamakis H."/>
            <person name="Clish C."/>
            <person name="Bullock K."/>
            <person name="Deik A."/>
            <person name="Scott J."/>
            <person name="Pierce K.A."/>
            <person name="Xavier R.J."/>
            <person name="Alm E.J."/>
        </authorList>
    </citation>
    <scope>NUCLEOTIDE SEQUENCE</scope>
    <source>
        <strain evidence="2">BIOML-A147</strain>
    </source>
</reference>
<sequence length="231" mass="23507">YAGLFGWLNKAGTVKNVVMEGVQITSNQIYGGSIGGVAGYSWGTIENCSVSGSVSGTVYVGGVVGAQIDGSITGCSSSATVKGMVDVGGVAGQTNSSATLTACYATGNVIIEIDPVKNISGGGLVGFNGGNGVLACYATGNVTSTGSSTGNVHIFGLLGDNYTTVTACYWKNNHEQGFGYKKAGTGTEVTKVDGSVVTWQKAVDAMNNALQNAGSKWRYELNGTLPTLRKQ</sequence>
<organism evidence="2">
    <name type="scientific">Bacteroides ovatus</name>
    <dbReference type="NCBI Taxonomy" id="28116"/>
    <lineage>
        <taxon>Bacteria</taxon>
        <taxon>Pseudomonadati</taxon>
        <taxon>Bacteroidota</taxon>
        <taxon>Bacteroidia</taxon>
        <taxon>Bacteroidales</taxon>
        <taxon>Bacteroidaceae</taxon>
        <taxon>Bacteroides</taxon>
    </lineage>
</organism>
<comment type="caution">
    <text evidence="2">The sequence shown here is derived from an EMBL/GenBank/DDBJ whole genome shotgun (WGS) entry which is preliminary data.</text>
</comment>
<dbReference type="InterPro" id="IPR011493">
    <property type="entry name" value="GLUG"/>
</dbReference>
<dbReference type="Pfam" id="PF07581">
    <property type="entry name" value="Glug"/>
    <property type="match status" value="2"/>
</dbReference>
<dbReference type="AlphaFoldDB" id="A0A641RP69"/>
<feature type="domain" description="GLUG" evidence="1">
    <location>
        <begin position="56"/>
        <end position="81"/>
    </location>
</feature>
<evidence type="ECO:0000313" key="2">
    <source>
        <dbReference type="EMBL" id="KAA4019114.1"/>
    </source>
</evidence>
<proteinExistence type="predicted"/>
<evidence type="ECO:0000259" key="1">
    <source>
        <dbReference type="Pfam" id="PF07581"/>
    </source>
</evidence>
<protein>
    <submittedName>
        <fullName evidence="2">Fimbrillin family protein</fullName>
    </submittedName>
</protein>
<feature type="non-terminal residue" evidence="2">
    <location>
        <position position="1"/>
    </location>
</feature>
<gene>
    <name evidence="2" type="ORF">F3D60_30055</name>
</gene>
<name>A0A641RP69_BACOV</name>
<accession>A0A641RP69</accession>
<feature type="domain" description="GLUG" evidence="1">
    <location>
        <begin position="31"/>
        <end position="55"/>
    </location>
</feature>
<dbReference type="EMBL" id="VWKO01000458">
    <property type="protein sequence ID" value="KAA4019114.1"/>
    <property type="molecule type" value="Genomic_DNA"/>
</dbReference>
<dbReference type="Gene3D" id="2.160.20.110">
    <property type="match status" value="1"/>
</dbReference>